<dbReference type="EC" id="1.2.1.3" evidence="4"/>
<dbReference type="Pfam" id="PF00171">
    <property type="entry name" value="Aldedh"/>
    <property type="match status" value="1"/>
</dbReference>
<dbReference type="InterPro" id="IPR015590">
    <property type="entry name" value="Aldehyde_DH_dom"/>
</dbReference>
<evidence type="ECO:0000313" key="7">
    <source>
        <dbReference type="EMBL" id="PKI66671.1"/>
    </source>
</evidence>
<keyword evidence="2" id="KW-0560">Oxidoreductase</keyword>
<dbReference type="GO" id="GO:0004029">
    <property type="term" value="F:aldehyde dehydrogenase (NAD+) activity"/>
    <property type="evidence" value="ECO:0007669"/>
    <property type="project" value="UniProtKB-EC"/>
</dbReference>
<evidence type="ECO:0000259" key="6">
    <source>
        <dbReference type="Pfam" id="PF00171"/>
    </source>
</evidence>
<dbReference type="Gene3D" id="3.40.605.10">
    <property type="entry name" value="Aldehyde Dehydrogenase, Chain A, domain 1"/>
    <property type="match status" value="1"/>
</dbReference>
<proteinExistence type="inferred from homology"/>
<accession>A0A2I0KDR9</accession>
<dbReference type="SUPFAM" id="SSF53720">
    <property type="entry name" value="ALDH-like"/>
    <property type="match status" value="1"/>
</dbReference>
<dbReference type="AlphaFoldDB" id="A0A2I0KDR9"/>
<reference evidence="7 8" key="1">
    <citation type="submission" date="2017-11" db="EMBL/GenBank/DDBJ databases">
        <title>De-novo sequencing of pomegranate (Punica granatum L.) genome.</title>
        <authorList>
            <person name="Akparov Z."/>
            <person name="Amiraslanov A."/>
            <person name="Hajiyeva S."/>
            <person name="Abbasov M."/>
            <person name="Kaur K."/>
            <person name="Hamwieh A."/>
            <person name="Solovyev V."/>
            <person name="Salamov A."/>
            <person name="Braich B."/>
            <person name="Kosarev P."/>
            <person name="Mahmoud A."/>
            <person name="Hajiyev E."/>
            <person name="Babayeva S."/>
            <person name="Izzatullayeva V."/>
            <person name="Mammadov A."/>
            <person name="Mammadov A."/>
            <person name="Sharifova S."/>
            <person name="Ojaghi J."/>
            <person name="Eynullazada K."/>
            <person name="Bayramov B."/>
            <person name="Abdulazimova A."/>
            <person name="Shahmuradov I."/>
        </authorList>
    </citation>
    <scope>NUCLEOTIDE SEQUENCE [LARGE SCALE GENOMIC DNA]</scope>
    <source>
        <strain evidence="8">cv. AG2017</strain>
        <tissue evidence="7">Leaf</tissue>
    </source>
</reference>
<comment type="caution">
    <text evidence="7">The sequence shown here is derived from an EMBL/GenBank/DDBJ whole genome shotgun (WGS) entry which is preliminary data.</text>
</comment>
<dbReference type="PANTHER" id="PTHR11699">
    <property type="entry name" value="ALDEHYDE DEHYDROGENASE-RELATED"/>
    <property type="match status" value="1"/>
</dbReference>
<dbReference type="STRING" id="22663.A0A2I0KDR9"/>
<keyword evidence="8" id="KW-1185">Reference proteome</keyword>
<name>A0A2I0KDR9_PUNGR</name>
<comment type="similarity">
    <text evidence="1">Belongs to the aldehyde dehydrogenase family.</text>
</comment>
<evidence type="ECO:0000256" key="5">
    <source>
        <dbReference type="ARBA" id="ARBA00049194"/>
    </source>
</evidence>
<evidence type="ECO:0000256" key="2">
    <source>
        <dbReference type="ARBA" id="ARBA00023002"/>
    </source>
</evidence>
<sequence length="258" mass="27904">MANHEQQSNGNGEMNQLKIPEIKFTKLFINGEFVDSIKGRNFETVDPRTGEVIATVAEGDKEDVDVAVKAARTAFDQGPWPRMSGFQRARIMEKFADLIEQNNNELAALDCIDAGKLFMMGKLVDIPAGAASLRYYAGAADKIHGEVLKSTRSLHAYTLKEPIGVAGHIIPWNFPTSMFLMKVAPALAAGCTMIVKPAEQTPLSALFYAHLAKQAGVPDGVLNVVTGFGHTAGAAISSHMDIDMVKTVATPLYDSPWL</sequence>
<evidence type="ECO:0000256" key="4">
    <source>
        <dbReference type="ARBA" id="ARBA00024226"/>
    </source>
</evidence>
<comment type="catalytic activity">
    <reaction evidence="5">
        <text>an aldehyde + NAD(+) + H2O = a carboxylate + NADH + 2 H(+)</text>
        <dbReference type="Rhea" id="RHEA:16185"/>
        <dbReference type="ChEBI" id="CHEBI:15377"/>
        <dbReference type="ChEBI" id="CHEBI:15378"/>
        <dbReference type="ChEBI" id="CHEBI:17478"/>
        <dbReference type="ChEBI" id="CHEBI:29067"/>
        <dbReference type="ChEBI" id="CHEBI:57540"/>
        <dbReference type="ChEBI" id="CHEBI:57945"/>
        <dbReference type="EC" id="1.2.1.3"/>
    </reaction>
</comment>
<gene>
    <name evidence="7" type="ORF">CRG98_012866</name>
</gene>
<dbReference type="Proteomes" id="UP000233551">
    <property type="component" value="Unassembled WGS sequence"/>
</dbReference>
<feature type="domain" description="Aldehyde dehydrogenase" evidence="6">
    <location>
        <begin position="34"/>
        <end position="248"/>
    </location>
</feature>
<dbReference type="InterPro" id="IPR016162">
    <property type="entry name" value="Ald_DH_N"/>
</dbReference>
<dbReference type="InterPro" id="IPR016161">
    <property type="entry name" value="Ald_DH/histidinol_DH"/>
</dbReference>
<protein>
    <recommendedName>
        <fullName evidence="4">aldehyde dehydrogenase (NAD(+))</fullName>
        <ecNumber evidence="4">1.2.1.3</ecNumber>
    </recommendedName>
</protein>
<evidence type="ECO:0000256" key="1">
    <source>
        <dbReference type="ARBA" id="ARBA00009986"/>
    </source>
</evidence>
<evidence type="ECO:0000313" key="8">
    <source>
        <dbReference type="Proteomes" id="UP000233551"/>
    </source>
</evidence>
<evidence type="ECO:0000256" key="3">
    <source>
        <dbReference type="ARBA" id="ARBA00023027"/>
    </source>
</evidence>
<dbReference type="FunFam" id="3.40.605.10:FF:000011">
    <property type="entry name" value="ALD5p Mitochondrial aldehyde dehydrogenase"/>
    <property type="match status" value="1"/>
</dbReference>
<keyword evidence="3" id="KW-0520">NAD</keyword>
<dbReference type="EMBL" id="PGOL01000658">
    <property type="protein sequence ID" value="PKI66671.1"/>
    <property type="molecule type" value="Genomic_DNA"/>
</dbReference>
<organism evidence="7 8">
    <name type="scientific">Punica granatum</name>
    <name type="common">Pomegranate</name>
    <dbReference type="NCBI Taxonomy" id="22663"/>
    <lineage>
        <taxon>Eukaryota</taxon>
        <taxon>Viridiplantae</taxon>
        <taxon>Streptophyta</taxon>
        <taxon>Embryophyta</taxon>
        <taxon>Tracheophyta</taxon>
        <taxon>Spermatophyta</taxon>
        <taxon>Magnoliopsida</taxon>
        <taxon>eudicotyledons</taxon>
        <taxon>Gunneridae</taxon>
        <taxon>Pentapetalae</taxon>
        <taxon>rosids</taxon>
        <taxon>malvids</taxon>
        <taxon>Myrtales</taxon>
        <taxon>Lythraceae</taxon>
        <taxon>Punica</taxon>
    </lineage>
</organism>